<feature type="region of interest" description="Disordered" evidence="1">
    <location>
        <begin position="1"/>
        <end position="61"/>
    </location>
</feature>
<dbReference type="Proteomes" id="UP000059188">
    <property type="component" value="Unassembled WGS sequence"/>
</dbReference>
<name>A0A0B7FJB2_THACB</name>
<accession>A0A0B7FJB2</accession>
<dbReference type="EMBL" id="LN679102">
    <property type="protein sequence ID" value="CEL57755.1"/>
    <property type="molecule type" value="Genomic_DNA"/>
</dbReference>
<dbReference type="OrthoDB" id="2581931at2759"/>
<sequence length="144" mass="14778">MANNDISINPTQGADVYNGVTNPTSSSTSTDPKRDNFVTDPTSDEAGAGAGPTFRGGRDAQRALNANAGVVEARPGILEGTNIPPLGDEEPDFGRFGAPSNKSSTNSTGAASTISGGAKIAFGTVTGNQETLDQGRQEYYGEKH</sequence>
<evidence type="ECO:0000256" key="1">
    <source>
        <dbReference type="SAM" id="MobiDB-lite"/>
    </source>
</evidence>
<gene>
    <name evidence="2" type="ORF">RSOLAG1IB_02499</name>
</gene>
<feature type="region of interest" description="Disordered" evidence="1">
    <location>
        <begin position="125"/>
        <end position="144"/>
    </location>
</feature>
<feature type="compositionally biased region" description="Polar residues" evidence="1">
    <location>
        <begin position="100"/>
        <end position="113"/>
    </location>
</feature>
<feature type="compositionally biased region" description="Basic and acidic residues" evidence="1">
    <location>
        <begin position="133"/>
        <end position="144"/>
    </location>
</feature>
<proteinExistence type="predicted"/>
<feature type="compositionally biased region" description="Polar residues" evidence="1">
    <location>
        <begin position="1"/>
        <end position="12"/>
    </location>
</feature>
<evidence type="ECO:0000313" key="3">
    <source>
        <dbReference type="Proteomes" id="UP000059188"/>
    </source>
</evidence>
<feature type="region of interest" description="Disordered" evidence="1">
    <location>
        <begin position="76"/>
        <end position="113"/>
    </location>
</feature>
<dbReference type="AlphaFoldDB" id="A0A0B7FJB2"/>
<evidence type="ECO:0000313" key="2">
    <source>
        <dbReference type="EMBL" id="CEL57755.1"/>
    </source>
</evidence>
<protein>
    <submittedName>
        <fullName evidence="2">Uncharacterized protein</fullName>
    </submittedName>
</protein>
<organism evidence="2 3">
    <name type="scientific">Thanatephorus cucumeris (strain AG1-IB / isolate 7/3/14)</name>
    <name type="common">Lettuce bottom rot fungus</name>
    <name type="synonym">Rhizoctonia solani</name>
    <dbReference type="NCBI Taxonomy" id="1108050"/>
    <lineage>
        <taxon>Eukaryota</taxon>
        <taxon>Fungi</taxon>
        <taxon>Dikarya</taxon>
        <taxon>Basidiomycota</taxon>
        <taxon>Agaricomycotina</taxon>
        <taxon>Agaricomycetes</taxon>
        <taxon>Cantharellales</taxon>
        <taxon>Ceratobasidiaceae</taxon>
        <taxon>Rhizoctonia</taxon>
        <taxon>Rhizoctonia solani AG-1</taxon>
    </lineage>
</organism>
<keyword evidence="3" id="KW-1185">Reference proteome</keyword>
<reference evidence="2 3" key="1">
    <citation type="submission" date="2014-11" db="EMBL/GenBank/DDBJ databases">
        <authorList>
            <person name="Wibberg Daniel"/>
        </authorList>
    </citation>
    <scope>NUCLEOTIDE SEQUENCE [LARGE SCALE GENOMIC DNA]</scope>
    <source>
        <strain evidence="2">Rhizoctonia solani AG1-IB 7/3/14</strain>
    </source>
</reference>